<reference evidence="2 3" key="1">
    <citation type="submission" date="2018-05" db="EMBL/GenBank/DDBJ databases">
        <title>Freshwater and sediment microbial communities from various areas in North America, analyzing microbe dynamics in response to fracking.</title>
        <authorList>
            <person name="Lamendella R."/>
        </authorList>
    </citation>
    <scope>NUCLEOTIDE SEQUENCE [LARGE SCALE GENOMIC DNA]</scope>
    <source>
        <strain evidence="2 3">15_TX</strain>
    </source>
</reference>
<dbReference type="GO" id="GO:0006629">
    <property type="term" value="P:lipid metabolic process"/>
    <property type="evidence" value="ECO:0007669"/>
    <property type="project" value="InterPro"/>
</dbReference>
<dbReference type="Proteomes" id="UP000247150">
    <property type="component" value="Unassembled WGS sequence"/>
</dbReference>
<dbReference type="EMBL" id="QGTW01000003">
    <property type="protein sequence ID" value="PWW30198.1"/>
    <property type="molecule type" value="Genomic_DNA"/>
</dbReference>
<dbReference type="RefSeq" id="WP_258309295.1">
    <property type="nucleotide sequence ID" value="NZ_QGTW01000003.1"/>
</dbReference>
<dbReference type="Gene3D" id="3.20.20.190">
    <property type="entry name" value="Phosphatidylinositol (PI) phosphodiesterase"/>
    <property type="match status" value="1"/>
</dbReference>
<dbReference type="SUPFAM" id="SSF51695">
    <property type="entry name" value="PLC-like phosphodiesterases"/>
    <property type="match status" value="1"/>
</dbReference>
<name>A0A2V3A0Q3_9BACI</name>
<feature type="domain" description="GP-PDE" evidence="1">
    <location>
        <begin position="31"/>
        <end position="269"/>
    </location>
</feature>
<organism evidence="2 3">
    <name type="scientific">Cytobacillus oceanisediminis</name>
    <dbReference type="NCBI Taxonomy" id="665099"/>
    <lineage>
        <taxon>Bacteria</taxon>
        <taxon>Bacillati</taxon>
        <taxon>Bacillota</taxon>
        <taxon>Bacilli</taxon>
        <taxon>Bacillales</taxon>
        <taxon>Bacillaceae</taxon>
        <taxon>Cytobacillus</taxon>
    </lineage>
</organism>
<gene>
    <name evidence="2" type="ORF">DFO73_10380</name>
</gene>
<dbReference type="PROSITE" id="PS51704">
    <property type="entry name" value="GP_PDE"/>
    <property type="match status" value="1"/>
</dbReference>
<evidence type="ECO:0000313" key="2">
    <source>
        <dbReference type="EMBL" id="PWW30198.1"/>
    </source>
</evidence>
<dbReference type="InterPro" id="IPR017946">
    <property type="entry name" value="PLC-like_Pdiesterase_TIM-brl"/>
</dbReference>
<accession>A0A2V3A0Q3</accession>
<dbReference type="GO" id="GO:0008081">
    <property type="term" value="F:phosphoric diester hydrolase activity"/>
    <property type="evidence" value="ECO:0007669"/>
    <property type="project" value="InterPro"/>
</dbReference>
<dbReference type="PANTHER" id="PTHR46211">
    <property type="entry name" value="GLYCEROPHOSPHORYL DIESTER PHOSPHODIESTERASE"/>
    <property type="match status" value="1"/>
</dbReference>
<dbReference type="Pfam" id="PF03009">
    <property type="entry name" value="GDPD"/>
    <property type="match status" value="1"/>
</dbReference>
<dbReference type="PANTHER" id="PTHR46211:SF14">
    <property type="entry name" value="GLYCEROPHOSPHODIESTER PHOSPHODIESTERASE"/>
    <property type="match status" value="1"/>
</dbReference>
<comment type="caution">
    <text evidence="2">The sequence shown here is derived from an EMBL/GenBank/DDBJ whole genome shotgun (WGS) entry which is preliminary data.</text>
</comment>
<protein>
    <submittedName>
        <fullName evidence="2">Glycerophosphoryl diester phosphodiesterase</fullName>
    </submittedName>
</protein>
<dbReference type="AlphaFoldDB" id="A0A2V3A0Q3"/>
<sequence length="289" mass="32860">MRVSKKPCLFSIIIGLLLTSFSYFFQPLMPFQSIAHRGASTYAPENTIASFEKAVDLGFDYIELDVRFSKDGHLVVIHDADLQRTTDGEGFIGDLTVEEIKKLDAGSWFSPEFAGEKVPLLNEVLDRFTGKVGLLIEMKAPENQPGMTEVLAEMLMSYKKNGQLVKNIKVQSFHVNEMKKFHQLAPDIPAGILLSKQLDMFHLASYRQFASFLSVHHLLLSKSFITQAELFGYDIYSWTIKKQYQFADMQRLGVHGIISDEEKRLPHSRLYALITPFLKGQDFLKTLLT</sequence>
<dbReference type="InterPro" id="IPR030395">
    <property type="entry name" value="GP_PDE_dom"/>
</dbReference>
<evidence type="ECO:0000313" key="3">
    <source>
        <dbReference type="Proteomes" id="UP000247150"/>
    </source>
</evidence>
<evidence type="ECO:0000259" key="1">
    <source>
        <dbReference type="PROSITE" id="PS51704"/>
    </source>
</evidence>
<proteinExistence type="predicted"/>